<dbReference type="PANTHER" id="PTHR43150">
    <property type="entry name" value="HYPERKINETIC, ISOFORM M"/>
    <property type="match status" value="1"/>
</dbReference>
<keyword evidence="2" id="KW-0521">NADP</keyword>
<keyword evidence="3 5" id="KW-0560">Oxidoreductase</keyword>
<organism evidence="5 6">
    <name type="scientific">Nonomuraea africana</name>
    <dbReference type="NCBI Taxonomy" id="46171"/>
    <lineage>
        <taxon>Bacteria</taxon>
        <taxon>Bacillati</taxon>
        <taxon>Actinomycetota</taxon>
        <taxon>Actinomycetes</taxon>
        <taxon>Streptosporangiales</taxon>
        <taxon>Streptosporangiaceae</taxon>
        <taxon>Nonomuraea</taxon>
    </lineage>
</organism>
<dbReference type="RefSeq" id="WP_192776402.1">
    <property type="nucleotide sequence ID" value="NZ_BAAASY010000012.1"/>
</dbReference>
<evidence type="ECO:0000313" key="5">
    <source>
        <dbReference type="EMBL" id="MBE1561509.1"/>
    </source>
</evidence>
<protein>
    <submittedName>
        <fullName evidence="5">L-glyceraldehyde 3-phosphate reductase</fullName>
        <ecNumber evidence="5">1.1.1.-</ecNumber>
    </submittedName>
</protein>
<reference evidence="5 6" key="1">
    <citation type="submission" date="2020-10" db="EMBL/GenBank/DDBJ databases">
        <title>Sequencing the genomes of 1000 actinobacteria strains.</title>
        <authorList>
            <person name="Klenk H.-P."/>
        </authorList>
    </citation>
    <scope>NUCLEOTIDE SEQUENCE [LARGE SCALE GENOMIC DNA]</scope>
    <source>
        <strain evidence="5 6">DSM 43748</strain>
    </source>
</reference>
<dbReference type="Pfam" id="PF00248">
    <property type="entry name" value="Aldo_ket_red"/>
    <property type="match status" value="1"/>
</dbReference>
<dbReference type="PANTHER" id="PTHR43150:SF4">
    <property type="entry name" value="L-GLYCERALDEHYDE 3-PHOSPHATE REDUCTASE"/>
    <property type="match status" value="1"/>
</dbReference>
<feature type="domain" description="NADP-dependent oxidoreductase" evidence="4">
    <location>
        <begin position="21"/>
        <end position="319"/>
    </location>
</feature>
<dbReference type="EC" id="1.1.1.-" evidence="5"/>
<dbReference type="Gene3D" id="3.20.20.100">
    <property type="entry name" value="NADP-dependent oxidoreductase domain"/>
    <property type="match status" value="1"/>
</dbReference>
<comment type="caution">
    <text evidence="5">The sequence shown here is derived from an EMBL/GenBank/DDBJ whole genome shotgun (WGS) entry which is preliminary data.</text>
</comment>
<dbReference type="Proteomes" id="UP000661607">
    <property type="component" value="Unassembled WGS sequence"/>
</dbReference>
<dbReference type="GO" id="GO:0016491">
    <property type="term" value="F:oxidoreductase activity"/>
    <property type="evidence" value="ECO:0007669"/>
    <property type="project" value="UniProtKB-KW"/>
</dbReference>
<evidence type="ECO:0000313" key="6">
    <source>
        <dbReference type="Proteomes" id="UP000661607"/>
    </source>
</evidence>
<sequence>MNHDRQPYRRCGRSGLLLPAISLGLWHNFGDGRTLESQREILLKALDLGITHFDLADRYGPPLGAAEHTFGAIHRRDLRPLRDQIVVSTKGSNPMWDGPYGKGNSRKHLLATLDRSLDRLGLDFVDIFYLHREDPETPLEEQAATLDHLVRTGRTLYVGVSNFSPEATTEIAALLRGLGTPLLVHQPRYSMIRRGIEEKLLSVLEREGVGCVVYSPLAQGLLTDRYLDGIPDDSRAAEGRFLGRSDVTPEVVGFVRAIGAIAAERGQTVAQMALAWALRDPRVTSVLVGASSAAQLESNVAAVDRLGFTDDELAALDRAAKEADVLA</sequence>
<evidence type="ECO:0000256" key="3">
    <source>
        <dbReference type="ARBA" id="ARBA00023002"/>
    </source>
</evidence>
<evidence type="ECO:0000259" key="4">
    <source>
        <dbReference type="Pfam" id="PF00248"/>
    </source>
</evidence>
<accession>A0ABR9KHQ7</accession>
<dbReference type="EMBL" id="JADBEF010000001">
    <property type="protein sequence ID" value="MBE1561509.1"/>
    <property type="molecule type" value="Genomic_DNA"/>
</dbReference>
<proteinExistence type="inferred from homology"/>
<evidence type="ECO:0000256" key="2">
    <source>
        <dbReference type="ARBA" id="ARBA00022857"/>
    </source>
</evidence>
<dbReference type="InterPro" id="IPR036812">
    <property type="entry name" value="NAD(P)_OxRdtase_dom_sf"/>
</dbReference>
<dbReference type="InterPro" id="IPR005399">
    <property type="entry name" value="K_chnl_volt-dep_bsu_KCNAB-rel"/>
</dbReference>
<gene>
    <name evidence="5" type="ORF">H4W81_004288</name>
</gene>
<keyword evidence="6" id="KW-1185">Reference proteome</keyword>
<name>A0ABR9KHQ7_9ACTN</name>
<dbReference type="SUPFAM" id="SSF51430">
    <property type="entry name" value="NAD(P)-linked oxidoreductase"/>
    <property type="match status" value="1"/>
</dbReference>
<comment type="similarity">
    <text evidence="1">Belongs to the shaker potassium channel beta subunit family.</text>
</comment>
<evidence type="ECO:0000256" key="1">
    <source>
        <dbReference type="ARBA" id="ARBA00006515"/>
    </source>
</evidence>
<dbReference type="InterPro" id="IPR023210">
    <property type="entry name" value="NADP_OxRdtase_dom"/>
</dbReference>